<reference evidence="2 3" key="1">
    <citation type="submission" date="2014-11" db="EMBL/GenBank/DDBJ databases">
        <authorList>
            <person name="Zhu J."/>
            <person name="Qi W."/>
            <person name="Song R."/>
        </authorList>
    </citation>
    <scope>NUCLEOTIDE SEQUENCE [LARGE SCALE GENOMIC DNA]</scope>
</reference>
<name>A0A0G4ETU3_VITBC</name>
<dbReference type="Proteomes" id="UP000041254">
    <property type="component" value="Unassembled WGS sequence"/>
</dbReference>
<dbReference type="EMBL" id="CDMY01000316">
    <property type="protein sequence ID" value="CEM02047.1"/>
    <property type="molecule type" value="Genomic_DNA"/>
</dbReference>
<feature type="region of interest" description="Disordered" evidence="1">
    <location>
        <begin position="197"/>
        <end position="218"/>
    </location>
</feature>
<protein>
    <submittedName>
        <fullName evidence="2">Uncharacterized protein</fullName>
    </submittedName>
</protein>
<organism evidence="2 3">
    <name type="scientific">Vitrella brassicaformis (strain CCMP3155)</name>
    <dbReference type="NCBI Taxonomy" id="1169540"/>
    <lineage>
        <taxon>Eukaryota</taxon>
        <taxon>Sar</taxon>
        <taxon>Alveolata</taxon>
        <taxon>Colpodellida</taxon>
        <taxon>Vitrellaceae</taxon>
        <taxon>Vitrella</taxon>
    </lineage>
</organism>
<dbReference type="VEuPathDB" id="CryptoDB:Vbra_13434"/>
<accession>A0A0G4ETU3</accession>
<proteinExistence type="predicted"/>
<evidence type="ECO:0000256" key="1">
    <source>
        <dbReference type="SAM" id="MobiDB-lite"/>
    </source>
</evidence>
<keyword evidence="3" id="KW-1185">Reference proteome</keyword>
<dbReference type="AlphaFoldDB" id="A0A0G4ETU3"/>
<evidence type="ECO:0000313" key="3">
    <source>
        <dbReference type="Proteomes" id="UP000041254"/>
    </source>
</evidence>
<dbReference type="PhylomeDB" id="A0A0G4ETU3"/>
<gene>
    <name evidence="2" type="ORF">Vbra_13434</name>
</gene>
<sequence>MTSAVHAWLKALRRRLGCERRDGIRRGGAVVRGEQEHSPPRADLQEALDSIESGVARAGQAKQIIADAIRAEDVLLPADRLSVLQGHVRDAQTSLNTAVDQLATLPHTDTRLTQPSDGDGKTFRCIHYASSVTVSSDGISTPAHQTTGAARALTSSRWLACLPFCRKRARVAKSPSAAANGIGLFVGAAGVVEESDSAQSNVRDATHTRRLRPSLSGWASPGRHGHMGSFLATRRAARLTRVNQETRQKATDRTFGVFRHFAMTDDECGTYGKIQKLHQVKHLGMIQTAYVQFSSVVPSVAEWLEASRATLTRLHVASGHYDNCYTTGDDRGPGLPLVFPRLTFMRIEPIEGKWLHHMSARRWRFSALRTLQVSGDSCGSIGDDEHNAKKQEALVRVLEASPSIEELQCDRGSRPYICDEGTAFGDAQWADFIAALGRCPHIRTIDGLVISMDGQLGRLADLKNGLSQHWGKPETRGARKQLRFLVRRPSIGPEFGRQGVDIGQWAAEVNCEVTWAPAGVLGRELTIDCGSDAGRAHPAPVPGSMYGQMATQLAAKATTVRLKLGGTALHSSWRGKLILPKATDLTIEITEGASASDVMNSIPDWLIDTEGDDPAEGWASPFSSVDDVDLHFGTTLSVADLPAAPSKLSLLMGGLTDLELVTFISVSSLATACELLSYLSVRELTECRIAADDVSSEWTDVVPAAWGLRCPHIEEIRGYTLPSKNHALSFVEAVDTLRPAKVSFVLGWGGVMHDLRDFACECYEQLSEDYTITKVDSDWDENLPSLDVELEAK</sequence>
<dbReference type="InParanoid" id="A0A0G4ETU3"/>
<evidence type="ECO:0000313" key="2">
    <source>
        <dbReference type="EMBL" id="CEM02047.1"/>
    </source>
</evidence>